<dbReference type="PANTHER" id="PTHR36835:SF1">
    <property type="entry name" value="CYTOCHROME BO(3) UBIQUINOL OXIDASE SUBUNIT 4"/>
    <property type="match status" value="1"/>
</dbReference>
<evidence type="ECO:0000256" key="13">
    <source>
        <dbReference type="ARBA" id="ARBA00030071"/>
    </source>
</evidence>
<dbReference type="GO" id="GO:0019646">
    <property type="term" value="P:aerobic electron transport chain"/>
    <property type="evidence" value="ECO:0007669"/>
    <property type="project" value="TreeGrafter"/>
</dbReference>
<evidence type="ECO:0000313" key="19">
    <source>
        <dbReference type="Proteomes" id="UP000008811"/>
    </source>
</evidence>
<keyword evidence="9 17" id="KW-1133">Transmembrane helix</keyword>
<evidence type="ECO:0000256" key="10">
    <source>
        <dbReference type="ARBA" id="ARBA00023002"/>
    </source>
</evidence>
<dbReference type="InterPro" id="IPR005171">
    <property type="entry name" value="Cyt_c_oxidase_su4_prok"/>
</dbReference>
<gene>
    <name evidence="18" type="ordered locus">Cpar_0880</name>
</gene>
<evidence type="ECO:0000256" key="16">
    <source>
        <dbReference type="ARBA" id="ARBA00032185"/>
    </source>
</evidence>
<comment type="subunit">
    <text evidence="3">Heterooctamer of two A chains, two B chains, two C chains and two D chains.</text>
</comment>
<dbReference type="HOGENOM" id="CLU_140945_1_0_10"/>
<sequence length="108" mass="12069">MEQTHIENTATEHVSYKNYITGFILAVVLTIISFSLVLTGVVPKQIAVIGLFAAAAAQIAVHLYYFLHLDSSKSQRWNVITISFTALLLFIFIAGTIWVIHTLNSRMM</sequence>
<comment type="subcellular location">
    <subcellularLocation>
        <location evidence="1">Cell membrane</location>
        <topology evidence="1">Multi-pass membrane protein</topology>
    </subcellularLocation>
</comment>
<keyword evidence="8" id="KW-0249">Electron transport</keyword>
<dbReference type="GO" id="GO:0015990">
    <property type="term" value="P:electron transport coupled proton transport"/>
    <property type="evidence" value="ECO:0007669"/>
    <property type="project" value="InterPro"/>
</dbReference>
<name>B3QMZ0_CHLP8</name>
<dbReference type="AlphaFoldDB" id="B3QMZ0"/>
<evidence type="ECO:0000256" key="9">
    <source>
        <dbReference type="ARBA" id="ARBA00022989"/>
    </source>
</evidence>
<dbReference type="PANTHER" id="PTHR36835">
    <property type="entry name" value="CYTOCHROME BO(3) UBIQUINOL OXIDASE SUBUNIT 4"/>
    <property type="match status" value="1"/>
</dbReference>
<keyword evidence="11 17" id="KW-0472">Membrane</keyword>
<dbReference type="OrthoDB" id="2375888at2"/>
<evidence type="ECO:0000256" key="11">
    <source>
        <dbReference type="ARBA" id="ARBA00023136"/>
    </source>
</evidence>
<dbReference type="Proteomes" id="UP000008811">
    <property type="component" value="Chromosome"/>
</dbReference>
<dbReference type="EMBL" id="CP001099">
    <property type="protein sequence ID" value="ACF11293.1"/>
    <property type="molecule type" value="Genomic_DNA"/>
</dbReference>
<dbReference type="GO" id="GO:0009486">
    <property type="term" value="F:cytochrome bo3 ubiquinol oxidase activity"/>
    <property type="evidence" value="ECO:0007669"/>
    <property type="project" value="InterPro"/>
</dbReference>
<protein>
    <recommendedName>
        <fullName evidence="4">Cytochrome bo(3) ubiquinol oxidase subunit 4</fullName>
    </recommendedName>
    <alternativeName>
        <fullName evidence="16">Cytochrome o ubiquinol oxidase subunit 4</fullName>
    </alternativeName>
    <alternativeName>
        <fullName evidence="13">Oxidase bo(3) subunit 4</fullName>
    </alternativeName>
    <alternativeName>
        <fullName evidence="14">Ubiquinol oxidase polypeptide IV</fullName>
    </alternativeName>
    <alternativeName>
        <fullName evidence="15">Ubiquinol oxidase subunit 4</fullName>
    </alternativeName>
</protein>
<dbReference type="GO" id="GO:0005886">
    <property type="term" value="C:plasma membrane"/>
    <property type="evidence" value="ECO:0007669"/>
    <property type="project" value="UniProtKB-SubCell"/>
</dbReference>
<dbReference type="RefSeq" id="WP_012502126.1">
    <property type="nucleotide sequence ID" value="NC_011027.1"/>
</dbReference>
<reference evidence="18" key="1">
    <citation type="submission" date="2008-06" db="EMBL/GenBank/DDBJ databases">
        <title>Complete sequence of Chlorobaculum parvum NCIB 8327.</title>
        <authorList>
            <consortium name="US DOE Joint Genome Institute"/>
            <person name="Lucas S."/>
            <person name="Copeland A."/>
            <person name="Lapidus A."/>
            <person name="Glavina del Rio T."/>
            <person name="Dalin E."/>
            <person name="Tice H."/>
            <person name="Bruce D."/>
            <person name="Goodwin L."/>
            <person name="Pitluck S."/>
            <person name="Schmutz J."/>
            <person name="Larimer F."/>
            <person name="Land M."/>
            <person name="Hauser L."/>
            <person name="Kyrpides N."/>
            <person name="Mikhailova N."/>
            <person name="Zhao F."/>
            <person name="Li T."/>
            <person name="Liu Z."/>
            <person name="Overmann J."/>
            <person name="Bryant D.A."/>
            <person name="Richardson P."/>
        </authorList>
    </citation>
    <scope>NUCLEOTIDE SEQUENCE [LARGE SCALE GENOMIC DNA]</scope>
    <source>
        <strain evidence="18">NCIB 8327</strain>
    </source>
</reference>
<comment type="similarity">
    <text evidence="2">Belongs to the cytochrome c oxidase bacterial subunit 4 family.</text>
</comment>
<dbReference type="eggNOG" id="COG3125">
    <property type="taxonomic scope" value="Bacteria"/>
</dbReference>
<evidence type="ECO:0000256" key="7">
    <source>
        <dbReference type="ARBA" id="ARBA00022692"/>
    </source>
</evidence>
<dbReference type="GO" id="GO:0009319">
    <property type="term" value="C:cytochrome o ubiquinol oxidase complex"/>
    <property type="evidence" value="ECO:0007669"/>
    <property type="project" value="TreeGrafter"/>
</dbReference>
<evidence type="ECO:0000256" key="1">
    <source>
        <dbReference type="ARBA" id="ARBA00004651"/>
    </source>
</evidence>
<evidence type="ECO:0000256" key="12">
    <source>
        <dbReference type="ARBA" id="ARBA00025694"/>
    </source>
</evidence>
<comment type="function">
    <text evidence="12">Cytochrome bo(3) ubiquinol terminal oxidase is the component of the aerobic respiratory chain of E.coli that predominates when cells are grown at high aeration. Has proton pump activity across the membrane in addition to electron transfer, pumping 2 protons/electron.</text>
</comment>
<evidence type="ECO:0000256" key="2">
    <source>
        <dbReference type="ARBA" id="ARBA00008079"/>
    </source>
</evidence>
<evidence type="ECO:0000256" key="14">
    <source>
        <dbReference type="ARBA" id="ARBA00030211"/>
    </source>
</evidence>
<dbReference type="GO" id="GO:0015078">
    <property type="term" value="F:proton transmembrane transporter activity"/>
    <property type="evidence" value="ECO:0007669"/>
    <property type="project" value="TreeGrafter"/>
</dbReference>
<keyword evidence="5" id="KW-0813">Transport</keyword>
<dbReference type="STRING" id="517417.Cpar_0880"/>
<keyword evidence="6" id="KW-1003">Cell membrane</keyword>
<dbReference type="KEGG" id="cpc:Cpar_0880"/>
<evidence type="ECO:0000256" key="6">
    <source>
        <dbReference type="ARBA" id="ARBA00022475"/>
    </source>
</evidence>
<dbReference type="InterPro" id="IPR014210">
    <property type="entry name" value="Cyt_o_ubiqinol_oxidase_su4"/>
</dbReference>
<evidence type="ECO:0000256" key="4">
    <source>
        <dbReference type="ARBA" id="ARBA00014689"/>
    </source>
</evidence>
<dbReference type="InterPro" id="IPR050968">
    <property type="entry name" value="Cytochrome_c_oxidase_bac_sub4"/>
</dbReference>
<feature type="transmembrane region" description="Helical" evidence="17">
    <location>
        <begin position="79"/>
        <end position="100"/>
    </location>
</feature>
<evidence type="ECO:0000313" key="18">
    <source>
        <dbReference type="EMBL" id="ACF11293.1"/>
    </source>
</evidence>
<keyword evidence="10" id="KW-0560">Oxidoreductase</keyword>
<evidence type="ECO:0000256" key="3">
    <source>
        <dbReference type="ARBA" id="ARBA00011700"/>
    </source>
</evidence>
<dbReference type="NCBIfam" id="TIGR02847">
    <property type="entry name" value="CyoD"/>
    <property type="match status" value="1"/>
</dbReference>
<organism evidence="18 19">
    <name type="scientific">Chlorobaculum parvum (strain DSM 263 / NCIMB 8327)</name>
    <name type="common">Chlorobium vibrioforme subsp. thiosulfatophilum</name>
    <dbReference type="NCBI Taxonomy" id="517417"/>
    <lineage>
        <taxon>Bacteria</taxon>
        <taxon>Pseudomonadati</taxon>
        <taxon>Chlorobiota</taxon>
        <taxon>Chlorobiia</taxon>
        <taxon>Chlorobiales</taxon>
        <taxon>Chlorobiaceae</taxon>
        <taxon>Chlorobaculum</taxon>
    </lineage>
</organism>
<evidence type="ECO:0000256" key="17">
    <source>
        <dbReference type="SAM" id="Phobius"/>
    </source>
</evidence>
<feature type="transmembrane region" description="Helical" evidence="17">
    <location>
        <begin position="20"/>
        <end position="39"/>
    </location>
</feature>
<feature type="transmembrane region" description="Helical" evidence="17">
    <location>
        <begin position="46"/>
        <end position="67"/>
    </location>
</feature>
<proteinExistence type="inferred from homology"/>
<keyword evidence="19" id="KW-1185">Reference proteome</keyword>
<evidence type="ECO:0000256" key="5">
    <source>
        <dbReference type="ARBA" id="ARBA00022448"/>
    </source>
</evidence>
<keyword evidence="7 17" id="KW-0812">Transmembrane</keyword>
<dbReference type="Pfam" id="PF03626">
    <property type="entry name" value="COX4_pro"/>
    <property type="match status" value="1"/>
</dbReference>
<accession>B3QMZ0</accession>
<evidence type="ECO:0000256" key="15">
    <source>
        <dbReference type="ARBA" id="ARBA00031887"/>
    </source>
</evidence>
<evidence type="ECO:0000256" key="8">
    <source>
        <dbReference type="ARBA" id="ARBA00022982"/>
    </source>
</evidence>